<evidence type="ECO:0000313" key="5">
    <source>
        <dbReference type="Proteomes" id="UP000245720"/>
    </source>
</evidence>
<proteinExistence type="predicted"/>
<accession>A0A315XVK7</accession>
<feature type="compositionally biased region" description="Pro residues" evidence="1">
    <location>
        <begin position="172"/>
        <end position="186"/>
    </location>
</feature>
<dbReference type="Pfam" id="PF13240">
    <property type="entry name" value="Zn_Ribbon_1"/>
    <property type="match status" value="1"/>
</dbReference>
<dbReference type="RefSeq" id="WP_109727184.1">
    <property type="nucleotide sequence ID" value="NZ_QGDI01000010.1"/>
</dbReference>
<feature type="transmembrane region" description="Helical" evidence="2">
    <location>
        <begin position="415"/>
        <end position="444"/>
    </location>
</feature>
<dbReference type="AlphaFoldDB" id="A0A315XVK7"/>
<evidence type="ECO:0000313" key="4">
    <source>
        <dbReference type="EMBL" id="PWJ11227.1"/>
    </source>
</evidence>
<dbReference type="Proteomes" id="UP000245720">
    <property type="component" value="Unassembled WGS sequence"/>
</dbReference>
<reference evidence="4 5" key="1">
    <citation type="submission" date="2018-05" db="EMBL/GenBank/DDBJ databases">
        <title>The Hungate 1000. A catalogue of reference genomes from the rumen microbiome.</title>
        <authorList>
            <person name="Kelly W."/>
        </authorList>
    </citation>
    <scope>NUCLEOTIDE SEQUENCE [LARGE SCALE GENOMIC DNA]</scope>
    <source>
        <strain evidence="4 5">SAb67</strain>
    </source>
</reference>
<feature type="transmembrane region" description="Helical" evidence="2">
    <location>
        <begin position="456"/>
        <end position="478"/>
    </location>
</feature>
<sequence>MKCNKCGSEMPDDALFCTECGSSLKEEEAHDVFVDNEPTSILPHLEEVIADNEETLSLTQEQAQLLDDEPTEILSTADTVVIPEPSPIPPAENVFDEPASFPKQEEAPEPPVNGAPDSLNDNSDTMKIPIQNEPYSSYNVHTNQFSGNSSGAQSGSFAPPPLMPQAQHPQAPVQPTPAPSPAPAPMPAQSESKPKAKAKVGGGRIFAASLVTVFTIIFLLLVSLLTAVKVGADGSIIRRRAEKLDADTTLTAKFDGKEMSKTLYDSLGFRTATKGAADEAGFKRFMLASDFREYAGEVAEGYLDYIIDGDGSDPSITAEDFVNDFIRGNKDASSKEFDYDLTESDYDLLQKNLEKDNFSDTMNVKEWNRKLGFDVDKVSYATSFITIGILGALFLLFLIWIAAIVRKRARFVTGFYGTIFTFVGLIVFLTGLAIVVGSAIGFTFTHNVCFYLAESLLLPFSVMLIAIGAAELIIGFLFRKTKKSLKKKERKAAAALATVQ</sequence>
<keyword evidence="2" id="KW-1133">Transmembrane helix</keyword>
<feature type="transmembrane region" description="Helical" evidence="2">
    <location>
        <begin position="205"/>
        <end position="228"/>
    </location>
</feature>
<feature type="transmembrane region" description="Helical" evidence="2">
    <location>
        <begin position="380"/>
        <end position="403"/>
    </location>
</feature>
<dbReference type="EMBL" id="QGDI01000010">
    <property type="protein sequence ID" value="PWJ11227.1"/>
    <property type="molecule type" value="Genomic_DNA"/>
</dbReference>
<feature type="domain" description="Zinc-ribbon" evidence="3">
    <location>
        <begin position="2"/>
        <end position="24"/>
    </location>
</feature>
<evidence type="ECO:0000256" key="1">
    <source>
        <dbReference type="SAM" id="MobiDB-lite"/>
    </source>
</evidence>
<organism evidence="4 5">
    <name type="scientific">Ruminococcus flavefaciens</name>
    <dbReference type="NCBI Taxonomy" id="1265"/>
    <lineage>
        <taxon>Bacteria</taxon>
        <taxon>Bacillati</taxon>
        <taxon>Bacillota</taxon>
        <taxon>Clostridia</taxon>
        <taxon>Eubacteriales</taxon>
        <taxon>Oscillospiraceae</taxon>
        <taxon>Ruminococcus</taxon>
    </lineage>
</organism>
<feature type="region of interest" description="Disordered" evidence="1">
    <location>
        <begin position="81"/>
        <end position="196"/>
    </location>
</feature>
<feature type="compositionally biased region" description="Polar residues" evidence="1">
    <location>
        <begin position="133"/>
        <end position="156"/>
    </location>
</feature>
<dbReference type="OrthoDB" id="1816478at2"/>
<keyword evidence="2" id="KW-0472">Membrane</keyword>
<evidence type="ECO:0000256" key="2">
    <source>
        <dbReference type="SAM" id="Phobius"/>
    </source>
</evidence>
<comment type="caution">
    <text evidence="4">The sequence shown here is derived from an EMBL/GenBank/DDBJ whole genome shotgun (WGS) entry which is preliminary data.</text>
</comment>
<gene>
    <name evidence="4" type="ORF">IE37_02450</name>
</gene>
<evidence type="ECO:0000259" key="3">
    <source>
        <dbReference type="Pfam" id="PF13240"/>
    </source>
</evidence>
<keyword evidence="2" id="KW-0812">Transmembrane</keyword>
<name>A0A315XVK7_RUMFL</name>
<dbReference type="InterPro" id="IPR026870">
    <property type="entry name" value="Zinc_ribbon_dom"/>
</dbReference>
<protein>
    <submittedName>
        <fullName evidence="4">Zinc ribbon protein</fullName>
    </submittedName>
</protein>